<dbReference type="EMBL" id="FQXQ01000001">
    <property type="protein sequence ID" value="SHH45024.1"/>
    <property type="molecule type" value="Genomic_DNA"/>
</dbReference>
<dbReference type="InterPro" id="IPR038231">
    <property type="entry name" value="MepB-like_sf"/>
</dbReference>
<dbReference type="OrthoDB" id="4954833at2"/>
<evidence type="ECO:0008006" key="3">
    <source>
        <dbReference type="Google" id="ProtNLM"/>
    </source>
</evidence>
<dbReference type="Pfam" id="PF08877">
    <property type="entry name" value="MepB-like"/>
    <property type="match status" value="1"/>
</dbReference>
<dbReference type="AlphaFoldDB" id="A0A1M5T2J6"/>
<protein>
    <recommendedName>
        <fullName evidence="3">MepB protein</fullName>
    </recommendedName>
</protein>
<dbReference type="STRING" id="1195760.SAMN05444281_0665"/>
<dbReference type="PIRSF" id="PIRSF032285">
    <property type="entry name" value="UCP032285"/>
    <property type="match status" value="1"/>
</dbReference>
<reference evidence="2" key="1">
    <citation type="submission" date="2016-11" db="EMBL/GenBank/DDBJ databases">
        <authorList>
            <person name="Varghese N."/>
            <person name="Submissions S."/>
        </authorList>
    </citation>
    <scope>NUCLEOTIDE SEQUENCE [LARGE SCALE GENOMIC DNA]</scope>
    <source>
        <strain evidence="2">DSM 100572</strain>
    </source>
</reference>
<name>A0A1M5T2J6_9FLAO</name>
<dbReference type="RefSeq" id="WP_073118238.1">
    <property type="nucleotide sequence ID" value="NZ_BMEN01000001.1"/>
</dbReference>
<accession>A0A1M5T2J6</accession>
<dbReference type="Proteomes" id="UP000184109">
    <property type="component" value="Unassembled WGS sequence"/>
</dbReference>
<dbReference type="Gene3D" id="3.40.1350.140">
    <property type="entry name" value="MepB-like"/>
    <property type="match status" value="1"/>
</dbReference>
<organism evidence="1 2">
    <name type="scientific">Wenyingzhuangia marina</name>
    <dbReference type="NCBI Taxonomy" id="1195760"/>
    <lineage>
        <taxon>Bacteria</taxon>
        <taxon>Pseudomonadati</taxon>
        <taxon>Bacteroidota</taxon>
        <taxon>Flavobacteriia</taxon>
        <taxon>Flavobacteriales</taxon>
        <taxon>Flavobacteriaceae</taxon>
        <taxon>Wenyingzhuangia</taxon>
    </lineage>
</organism>
<dbReference type="InterPro" id="IPR011235">
    <property type="entry name" value="MepB-like"/>
</dbReference>
<proteinExistence type="predicted"/>
<evidence type="ECO:0000313" key="2">
    <source>
        <dbReference type="Proteomes" id="UP000184109"/>
    </source>
</evidence>
<evidence type="ECO:0000313" key="1">
    <source>
        <dbReference type="EMBL" id="SHH45024.1"/>
    </source>
</evidence>
<gene>
    <name evidence="1" type="ORF">SAMN05444281_0665</name>
</gene>
<sequence>MKELLREVKSKVFNGVDVKLTDVVVEAESKEYNACRFSLKGKRIISRTSKITPKKKGQFVTFYQRNNNGVIEPLHEQDHLDYFLVTIQNNKGFFLLPKQVLIEKGILSTLEKEGKRAFRVYMPSDELTSKQALATQKWQSDYFYDVKKEIVEK</sequence>
<keyword evidence="2" id="KW-1185">Reference proteome</keyword>